<keyword evidence="1" id="KW-0808">Transferase</keyword>
<dbReference type="SMART" id="SM00220">
    <property type="entry name" value="S_TKc"/>
    <property type="match status" value="1"/>
</dbReference>
<dbReference type="PANTHER" id="PTHR48011:SF18">
    <property type="entry name" value="MITOGEN-ACTIVATED PROTEIN KINASE KINASE KINASE 19-RELATED"/>
    <property type="match status" value="1"/>
</dbReference>
<dbReference type="EMBL" id="JAGKQM010000002">
    <property type="protein sequence ID" value="KAH0939898.1"/>
    <property type="molecule type" value="Genomic_DNA"/>
</dbReference>
<evidence type="ECO:0000256" key="5">
    <source>
        <dbReference type="PROSITE-ProRule" id="PRU10141"/>
    </source>
</evidence>
<feature type="binding site" evidence="5">
    <location>
        <position position="75"/>
    </location>
    <ligand>
        <name>ATP</name>
        <dbReference type="ChEBI" id="CHEBI:30616"/>
    </ligand>
</feature>
<proteinExistence type="inferred from homology"/>
<dbReference type="InterPro" id="IPR000719">
    <property type="entry name" value="Prot_kinase_dom"/>
</dbReference>
<dbReference type="PANTHER" id="PTHR48011">
    <property type="entry name" value="CCR4-NOT TRANSCRIPTIONAL COMPLEX SUBUNIT CAF120-RELATED"/>
    <property type="match status" value="1"/>
</dbReference>
<dbReference type="PROSITE" id="PS50011">
    <property type="entry name" value="PROTEIN_KINASE_DOM"/>
    <property type="match status" value="1"/>
</dbReference>
<dbReference type="PROSITE" id="PS00108">
    <property type="entry name" value="PROTEIN_KINASE_ST"/>
    <property type="match status" value="1"/>
</dbReference>
<evidence type="ECO:0000256" key="4">
    <source>
        <dbReference type="ARBA" id="ARBA00022840"/>
    </source>
</evidence>
<accession>A0ABQ8EE09</accession>
<dbReference type="InterPro" id="IPR052751">
    <property type="entry name" value="Plant_MAPKKK"/>
</dbReference>
<sequence length="378" mass="42466">MNNVWNSGKMEMKGKKKVMWQRIIDNLQPGYIILTFDSMEWVRGETIGYGSFSTVTLATPTDNDSGEFPPLMAVKSSDSYARQREIGDCDEIVRCYGEDRTVENGDEMYNLFLEYASRGSLGSNLKKLNGEGLPEATVCRYTGSVLRGLRHIHANGFAHCDLKLRNILLCCDGAVKIADFGLAKRTEEVTASSGVQIRGMPLSEADVWALGCAVVEMFIGETAWSFKEGSHFMSLLIRMVSERNFRGFPRTCRDKEETFCQNPKKRWTAEMLLNHPFIAVDLDPDDLEETDIHLKTEDVSTSPRCPFEFADWVSASSDSETQYRPFDSLDERIASLATDLIPDWSVTSNWVTPLKKKESILGFHVAMGSAHSNESVED</sequence>
<dbReference type="InterPro" id="IPR017441">
    <property type="entry name" value="Protein_kinase_ATP_BS"/>
</dbReference>
<evidence type="ECO:0000313" key="9">
    <source>
        <dbReference type="Proteomes" id="UP000824890"/>
    </source>
</evidence>
<dbReference type="Gene3D" id="1.10.510.10">
    <property type="entry name" value="Transferase(Phosphotransferase) domain 1"/>
    <property type="match status" value="1"/>
</dbReference>
<evidence type="ECO:0000313" key="8">
    <source>
        <dbReference type="EMBL" id="KAH0939898.1"/>
    </source>
</evidence>
<reference evidence="8 9" key="1">
    <citation type="submission" date="2021-05" db="EMBL/GenBank/DDBJ databases">
        <title>Genome Assembly of Synthetic Allotetraploid Brassica napus Reveals Homoeologous Exchanges between Subgenomes.</title>
        <authorList>
            <person name="Davis J.T."/>
        </authorList>
    </citation>
    <scope>NUCLEOTIDE SEQUENCE [LARGE SCALE GENOMIC DNA]</scope>
    <source>
        <strain evidence="9">cv. Da-Ae</strain>
        <tissue evidence="8">Seedling</tissue>
    </source>
</reference>
<keyword evidence="9" id="KW-1185">Reference proteome</keyword>
<organism evidence="8 9">
    <name type="scientific">Brassica napus</name>
    <name type="common">Rape</name>
    <dbReference type="NCBI Taxonomy" id="3708"/>
    <lineage>
        <taxon>Eukaryota</taxon>
        <taxon>Viridiplantae</taxon>
        <taxon>Streptophyta</taxon>
        <taxon>Embryophyta</taxon>
        <taxon>Tracheophyta</taxon>
        <taxon>Spermatophyta</taxon>
        <taxon>Magnoliopsida</taxon>
        <taxon>eudicotyledons</taxon>
        <taxon>Gunneridae</taxon>
        <taxon>Pentapetalae</taxon>
        <taxon>rosids</taxon>
        <taxon>malvids</taxon>
        <taxon>Brassicales</taxon>
        <taxon>Brassicaceae</taxon>
        <taxon>Brassiceae</taxon>
        <taxon>Brassica</taxon>
    </lineage>
</organism>
<dbReference type="Proteomes" id="UP000824890">
    <property type="component" value="Unassembled WGS sequence"/>
</dbReference>
<evidence type="ECO:0000259" key="7">
    <source>
        <dbReference type="PROSITE" id="PS50011"/>
    </source>
</evidence>
<keyword evidence="4 5" id="KW-0067">ATP-binding</keyword>
<dbReference type="InterPro" id="IPR008271">
    <property type="entry name" value="Ser/Thr_kinase_AS"/>
</dbReference>
<keyword evidence="6" id="KW-0723">Serine/threonine-protein kinase</keyword>
<evidence type="ECO:0000256" key="1">
    <source>
        <dbReference type="ARBA" id="ARBA00022679"/>
    </source>
</evidence>
<comment type="caution">
    <text evidence="8">The sequence shown here is derived from an EMBL/GenBank/DDBJ whole genome shotgun (WGS) entry which is preliminary data.</text>
</comment>
<protein>
    <recommendedName>
        <fullName evidence="7">Protein kinase domain-containing protein</fullName>
    </recommendedName>
</protein>
<evidence type="ECO:0000256" key="6">
    <source>
        <dbReference type="RuleBase" id="RU000304"/>
    </source>
</evidence>
<dbReference type="SUPFAM" id="SSF56112">
    <property type="entry name" value="Protein kinase-like (PK-like)"/>
    <property type="match status" value="1"/>
</dbReference>
<dbReference type="InterPro" id="IPR011009">
    <property type="entry name" value="Kinase-like_dom_sf"/>
</dbReference>
<dbReference type="Pfam" id="PF00069">
    <property type="entry name" value="Pkinase"/>
    <property type="match status" value="1"/>
</dbReference>
<evidence type="ECO:0000256" key="2">
    <source>
        <dbReference type="ARBA" id="ARBA00022741"/>
    </source>
</evidence>
<evidence type="ECO:0000256" key="3">
    <source>
        <dbReference type="ARBA" id="ARBA00022777"/>
    </source>
</evidence>
<comment type="similarity">
    <text evidence="6">Belongs to the protein kinase superfamily.</text>
</comment>
<name>A0ABQ8EE09_BRANA</name>
<gene>
    <name evidence="8" type="ORF">HID58_007359</name>
</gene>
<keyword evidence="2 5" id="KW-0547">Nucleotide-binding</keyword>
<feature type="domain" description="Protein kinase" evidence="7">
    <location>
        <begin position="41"/>
        <end position="278"/>
    </location>
</feature>
<dbReference type="PROSITE" id="PS00107">
    <property type="entry name" value="PROTEIN_KINASE_ATP"/>
    <property type="match status" value="1"/>
</dbReference>
<keyword evidence="3" id="KW-0418">Kinase</keyword>